<accession>A0A3N4HB22</accession>
<feature type="domain" description="Hypervirulence associated protein TUDOR" evidence="1">
    <location>
        <begin position="8"/>
        <end position="71"/>
    </location>
</feature>
<evidence type="ECO:0000313" key="2">
    <source>
        <dbReference type="EMBL" id="RPA71692.1"/>
    </source>
</evidence>
<sequence length="88" mass="9381">MAPKYSAGDIVRYHPIGGPTTMVTSLGTIQRVLTQNTPNTGDSAITVKASMDHPRYEIRNNHTGKAAGIAEANIEGVEGRDDSLSLED</sequence>
<keyword evidence="3" id="KW-1185">Reference proteome</keyword>
<gene>
    <name evidence="2" type="ORF">BJ508DRAFT_335800</name>
</gene>
<name>A0A3N4HB22_ASCIM</name>
<proteinExistence type="predicted"/>
<dbReference type="Proteomes" id="UP000275078">
    <property type="component" value="Unassembled WGS sequence"/>
</dbReference>
<dbReference type="OrthoDB" id="10052172at2759"/>
<reference evidence="2 3" key="1">
    <citation type="journal article" date="2018" name="Nat. Ecol. Evol.">
        <title>Pezizomycetes genomes reveal the molecular basis of ectomycorrhizal truffle lifestyle.</title>
        <authorList>
            <person name="Murat C."/>
            <person name="Payen T."/>
            <person name="Noel B."/>
            <person name="Kuo A."/>
            <person name="Morin E."/>
            <person name="Chen J."/>
            <person name="Kohler A."/>
            <person name="Krizsan K."/>
            <person name="Balestrini R."/>
            <person name="Da Silva C."/>
            <person name="Montanini B."/>
            <person name="Hainaut M."/>
            <person name="Levati E."/>
            <person name="Barry K.W."/>
            <person name="Belfiori B."/>
            <person name="Cichocki N."/>
            <person name="Clum A."/>
            <person name="Dockter R.B."/>
            <person name="Fauchery L."/>
            <person name="Guy J."/>
            <person name="Iotti M."/>
            <person name="Le Tacon F."/>
            <person name="Lindquist E.A."/>
            <person name="Lipzen A."/>
            <person name="Malagnac F."/>
            <person name="Mello A."/>
            <person name="Molinier V."/>
            <person name="Miyauchi S."/>
            <person name="Poulain J."/>
            <person name="Riccioni C."/>
            <person name="Rubini A."/>
            <person name="Sitrit Y."/>
            <person name="Splivallo R."/>
            <person name="Traeger S."/>
            <person name="Wang M."/>
            <person name="Zifcakova L."/>
            <person name="Wipf D."/>
            <person name="Zambonelli A."/>
            <person name="Paolocci F."/>
            <person name="Nowrousian M."/>
            <person name="Ottonello S."/>
            <person name="Baldrian P."/>
            <person name="Spatafora J.W."/>
            <person name="Henrissat B."/>
            <person name="Nagy L.G."/>
            <person name="Aury J.M."/>
            <person name="Wincker P."/>
            <person name="Grigoriev I.V."/>
            <person name="Bonfante P."/>
            <person name="Martin F.M."/>
        </authorList>
    </citation>
    <scope>NUCLEOTIDE SEQUENCE [LARGE SCALE GENOMIC DNA]</scope>
    <source>
        <strain evidence="2 3">RN42</strain>
    </source>
</reference>
<dbReference type="AlphaFoldDB" id="A0A3N4HB22"/>
<dbReference type="EMBL" id="ML119907">
    <property type="protein sequence ID" value="RPA71692.1"/>
    <property type="molecule type" value="Genomic_DNA"/>
</dbReference>
<protein>
    <recommendedName>
        <fullName evidence="1">Hypervirulence associated protein TUDOR domain-containing protein</fullName>
    </recommendedName>
</protein>
<evidence type="ECO:0000313" key="3">
    <source>
        <dbReference type="Proteomes" id="UP000275078"/>
    </source>
</evidence>
<dbReference type="Pfam" id="PF11160">
    <property type="entry name" value="Hva1_TUDOR"/>
    <property type="match status" value="1"/>
</dbReference>
<evidence type="ECO:0000259" key="1">
    <source>
        <dbReference type="Pfam" id="PF11160"/>
    </source>
</evidence>
<organism evidence="2 3">
    <name type="scientific">Ascobolus immersus RN42</name>
    <dbReference type="NCBI Taxonomy" id="1160509"/>
    <lineage>
        <taxon>Eukaryota</taxon>
        <taxon>Fungi</taxon>
        <taxon>Dikarya</taxon>
        <taxon>Ascomycota</taxon>
        <taxon>Pezizomycotina</taxon>
        <taxon>Pezizomycetes</taxon>
        <taxon>Pezizales</taxon>
        <taxon>Ascobolaceae</taxon>
        <taxon>Ascobolus</taxon>
    </lineage>
</organism>
<dbReference type="InterPro" id="IPR021331">
    <property type="entry name" value="Hva1_TUDOR"/>
</dbReference>